<reference evidence="4 5" key="1">
    <citation type="submission" date="2019-11" db="EMBL/GenBank/DDBJ databases">
        <authorList>
            <person name="Li X.-J."/>
            <person name="Feng X.-M."/>
        </authorList>
    </citation>
    <scope>NUCLEOTIDE SEQUENCE [LARGE SCALE GENOMIC DNA]</scope>
    <source>
        <strain evidence="4 5">XMNu-373</strain>
    </source>
</reference>
<dbReference type="EMBL" id="WLZY01000013">
    <property type="protein sequence ID" value="NDL60690.1"/>
    <property type="molecule type" value="Genomic_DNA"/>
</dbReference>
<dbReference type="Gene3D" id="3.50.50.60">
    <property type="entry name" value="FAD/NAD(P)-binding domain"/>
    <property type="match status" value="1"/>
</dbReference>
<proteinExistence type="predicted"/>
<dbReference type="PANTHER" id="PTHR13789:SF309">
    <property type="entry name" value="PUTATIVE (AFU_ORTHOLOGUE AFUA_6G14510)-RELATED"/>
    <property type="match status" value="1"/>
</dbReference>
<dbReference type="PRINTS" id="PR00420">
    <property type="entry name" value="RNGMNOXGNASE"/>
</dbReference>
<gene>
    <name evidence="4" type="ORF">F7O44_26795</name>
</gene>
<dbReference type="InterPro" id="IPR002938">
    <property type="entry name" value="FAD-bd"/>
</dbReference>
<keyword evidence="5" id="KW-1185">Reference proteome</keyword>
<dbReference type="SUPFAM" id="SSF51905">
    <property type="entry name" value="FAD/NAD(P)-binding domain"/>
    <property type="match status" value="1"/>
</dbReference>
<evidence type="ECO:0000313" key="5">
    <source>
        <dbReference type="Proteomes" id="UP000460435"/>
    </source>
</evidence>
<comment type="caution">
    <text evidence="4">The sequence shown here is derived from an EMBL/GenBank/DDBJ whole genome shotgun (WGS) entry which is preliminary data.</text>
</comment>
<dbReference type="AlphaFoldDB" id="A0A7K3MBZ9"/>
<evidence type="ECO:0000256" key="1">
    <source>
        <dbReference type="ARBA" id="ARBA00023002"/>
    </source>
</evidence>
<dbReference type="GO" id="GO:0071949">
    <property type="term" value="F:FAD binding"/>
    <property type="evidence" value="ECO:0007669"/>
    <property type="project" value="InterPro"/>
</dbReference>
<keyword evidence="2" id="KW-0503">Monooxygenase</keyword>
<keyword evidence="1" id="KW-0560">Oxidoreductase</keyword>
<dbReference type="RefSeq" id="WP_162453394.1">
    <property type="nucleotide sequence ID" value="NZ_WLZY01000013.1"/>
</dbReference>
<dbReference type="InterPro" id="IPR050493">
    <property type="entry name" value="FAD-dep_Monooxygenase_BioMet"/>
</dbReference>
<organism evidence="4 5">
    <name type="scientific">Phytoactinopolyspora mesophila</name>
    <dbReference type="NCBI Taxonomy" id="2650750"/>
    <lineage>
        <taxon>Bacteria</taxon>
        <taxon>Bacillati</taxon>
        <taxon>Actinomycetota</taxon>
        <taxon>Actinomycetes</taxon>
        <taxon>Jiangellales</taxon>
        <taxon>Jiangellaceae</taxon>
        <taxon>Phytoactinopolyspora</taxon>
    </lineage>
</organism>
<dbReference type="PANTHER" id="PTHR13789">
    <property type="entry name" value="MONOOXYGENASE"/>
    <property type="match status" value="1"/>
</dbReference>
<dbReference type="GO" id="GO:0004497">
    <property type="term" value="F:monooxygenase activity"/>
    <property type="evidence" value="ECO:0007669"/>
    <property type="project" value="UniProtKB-KW"/>
</dbReference>
<protein>
    <submittedName>
        <fullName evidence="4">FAD-dependent oxidoreductase</fullName>
    </submittedName>
</protein>
<evidence type="ECO:0000256" key="2">
    <source>
        <dbReference type="ARBA" id="ARBA00023033"/>
    </source>
</evidence>
<name>A0A7K3MBZ9_9ACTN</name>
<sequence>MKAIIIGGGIGGLCAATALAQRGWDVEVLERAAQFTEVGAGLSLWPNALRALDALGLGDSIRERALMSAQAGIRTASGSWLSRTDTDELERRFGRLAMVHRADILDILSAAAPSGSLRAGVTVHEVQPDGTVLHTDGVSTADLVVAADGIHSIVRRSVWPDAPSPRYAGYTAWRMVTEPMPIDEGVESWGRGQRVGYAQLPDGRVYCYATASAPEGTSSTGLAELRQRFGDWHEPIPALLDATADDAVLHHDIHALPPLTTYVSDKIALLGDAAHAMTPNLGQGACQALEDAVVLAGLLAGSDSVASALKEYDHARRPRTQMIARSADRIGSVGQWSSPPAVVLRNAAMRLAPASSFYRSLAPILNWSV</sequence>
<evidence type="ECO:0000313" key="4">
    <source>
        <dbReference type="EMBL" id="NDL60690.1"/>
    </source>
</evidence>
<dbReference type="InterPro" id="IPR036188">
    <property type="entry name" value="FAD/NAD-bd_sf"/>
</dbReference>
<dbReference type="Proteomes" id="UP000460435">
    <property type="component" value="Unassembled WGS sequence"/>
</dbReference>
<feature type="domain" description="FAD-binding" evidence="3">
    <location>
        <begin position="2"/>
        <end position="325"/>
    </location>
</feature>
<dbReference type="Pfam" id="PF01494">
    <property type="entry name" value="FAD_binding_3"/>
    <property type="match status" value="1"/>
</dbReference>
<accession>A0A7K3MBZ9</accession>
<evidence type="ECO:0000259" key="3">
    <source>
        <dbReference type="Pfam" id="PF01494"/>
    </source>
</evidence>